<feature type="region of interest" description="Disordered" evidence="1">
    <location>
        <begin position="617"/>
        <end position="658"/>
    </location>
</feature>
<dbReference type="EMBL" id="RWGY01000013">
    <property type="protein sequence ID" value="TVU25533.1"/>
    <property type="molecule type" value="Genomic_DNA"/>
</dbReference>
<feature type="compositionally biased region" description="Basic and acidic residues" evidence="1">
    <location>
        <begin position="519"/>
        <end position="529"/>
    </location>
</feature>
<accession>A0A5J9UP68</accession>
<feature type="compositionally biased region" description="Polar residues" evidence="1">
    <location>
        <begin position="554"/>
        <end position="565"/>
    </location>
</feature>
<keyword evidence="2" id="KW-1133">Transmembrane helix</keyword>
<dbReference type="PANTHER" id="PTHR36760">
    <property type="entry name" value="ACIDIC LEUCINE-RICH NUCLEAR PHOSPHOPROTEIN 32 FAMILY B PROTEIN"/>
    <property type="match status" value="1"/>
</dbReference>
<dbReference type="Gramene" id="TVU25533">
    <property type="protein sequence ID" value="TVU25533"/>
    <property type="gene ID" value="EJB05_28032"/>
</dbReference>
<name>A0A5J9UP68_9POAL</name>
<feature type="non-terminal residue" evidence="3">
    <location>
        <position position="1"/>
    </location>
</feature>
<dbReference type="Proteomes" id="UP000324897">
    <property type="component" value="Chromosome 2"/>
</dbReference>
<keyword evidence="2" id="KW-0472">Membrane</keyword>
<keyword evidence="4" id="KW-1185">Reference proteome</keyword>
<evidence type="ECO:0000313" key="4">
    <source>
        <dbReference type="Proteomes" id="UP000324897"/>
    </source>
</evidence>
<proteinExistence type="predicted"/>
<dbReference type="OrthoDB" id="1939140at2759"/>
<keyword evidence="2" id="KW-0812">Transmembrane</keyword>
<feature type="transmembrane region" description="Helical" evidence="2">
    <location>
        <begin position="64"/>
        <end position="89"/>
    </location>
</feature>
<sequence length="708" mass="77497">MAAQPHRRATDNGGIDADNGGAPLAAAVPLCLLHDLVVSAAFLASHPLHAAYLLFFARHLARPLAAFFAPLLASTALLLAVLATVGPYLRGGAGWPSLGGSRTCGIAVAALCAELRPDGGGGGGAGLVAQLCSFVLGPGDAAAVVRVGEIMGELCDFTGSCFVLEDEEKSLLLLGAEECKQLAFELPLTDGAIGDRRFLDHEVSGEVDDEIDDKVVISEDLKGSESLADQCCQSEAMFVQEMEAEEEQSVIIQEQGLISSGMDDVGEVVEEKRLECDPISVEIKKCEPVEAVELKTSKSEPVQAVELKIRKGEPVQAMELEIRKCEPVQTKEMEIKKCELVQAVEVKEFQTVEQRGIKTRDPVKPRSLIAQRIKLWEAQVSGNFKTVIEDMEDNSEKFSLQNESIKDVKKCVRFEADPCDQTCDPKLKAQDISTIKPSVEREQCQEFKDVKECVPSDSETFSEICRPDLQAEENVHASHNEQAPGDVHTEAELQEQECKAAQAEQDTQECQVAQAEQDIQEKGDYKDVTESPVICTERENSLKSMSIAGRVHSRTSSENLVSEESPSQKEKEWKRTLACKLYEERMQLKLCRDRAVVEGSDNMDMLWEAYEVGGSSGNVRGVKHSGSKVRSSKKVQEPVEEGEEAESEEQEDEDDEGSVKQLCCLQALKFSTKKMNFGGGRPSLAKISKVLKRMTVLSRVGSRRSQKG</sequence>
<feature type="region of interest" description="Disordered" evidence="1">
    <location>
        <begin position="475"/>
        <end position="494"/>
    </location>
</feature>
<gene>
    <name evidence="3" type="ORF">EJB05_28032</name>
</gene>
<evidence type="ECO:0000256" key="2">
    <source>
        <dbReference type="SAM" id="Phobius"/>
    </source>
</evidence>
<comment type="caution">
    <text evidence="3">The sequence shown here is derived from an EMBL/GenBank/DDBJ whole genome shotgun (WGS) entry which is preliminary data.</text>
</comment>
<dbReference type="PANTHER" id="PTHR36760:SF1">
    <property type="entry name" value="ACIDIC LEUCINE-RICH NUCLEAR PHOSPHOPROTEIN 32 FAMILY B PROTEIN"/>
    <property type="match status" value="1"/>
</dbReference>
<organism evidence="3 4">
    <name type="scientific">Eragrostis curvula</name>
    <name type="common">weeping love grass</name>
    <dbReference type="NCBI Taxonomy" id="38414"/>
    <lineage>
        <taxon>Eukaryota</taxon>
        <taxon>Viridiplantae</taxon>
        <taxon>Streptophyta</taxon>
        <taxon>Embryophyta</taxon>
        <taxon>Tracheophyta</taxon>
        <taxon>Spermatophyta</taxon>
        <taxon>Magnoliopsida</taxon>
        <taxon>Liliopsida</taxon>
        <taxon>Poales</taxon>
        <taxon>Poaceae</taxon>
        <taxon>PACMAD clade</taxon>
        <taxon>Chloridoideae</taxon>
        <taxon>Eragrostideae</taxon>
        <taxon>Eragrostidinae</taxon>
        <taxon>Eragrostis</taxon>
    </lineage>
</organism>
<reference evidence="3 4" key="1">
    <citation type="journal article" date="2019" name="Sci. Rep.">
        <title>A high-quality genome of Eragrostis curvula grass provides insights into Poaceae evolution and supports new strategies to enhance forage quality.</title>
        <authorList>
            <person name="Carballo J."/>
            <person name="Santos B.A.C.M."/>
            <person name="Zappacosta D."/>
            <person name="Garbus I."/>
            <person name="Selva J.P."/>
            <person name="Gallo C.A."/>
            <person name="Diaz A."/>
            <person name="Albertini E."/>
            <person name="Caccamo M."/>
            <person name="Echenique V."/>
        </authorList>
    </citation>
    <scope>NUCLEOTIDE SEQUENCE [LARGE SCALE GENOMIC DNA]</scope>
    <source>
        <strain evidence="4">cv. Victoria</strain>
        <tissue evidence="3">Leaf</tissue>
    </source>
</reference>
<feature type="region of interest" description="Disordered" evidence="1">
    <location>
        <begin position="509"/>
        <end position="569"/>
    </location>
</feature>
<evidence type="ECO:0000256" key="1">
    <source>
        <dbReference type="SAM" id="MobiDB-lite"/>
    </source>
</evidence>
<feature type="compositionally biased region" description="Basic residues" evidence="1">
    <location>
        <begin position="621"/>
        <end position="633"/>
    </location>
</feature>
<feature type="compositionally biased region" description="Acidic residues" evidence="1">
    <location>
        <begin position="638"/>
        <end position="656"/>
    </location>
</feature>
<dbReference type="AlphaFoldDB" id="A0A5J9UP68"/>
<protein>
    <submittedName>
        <fullName evidence="3">Uncharacterized protein</fullName>
    </submittedName>
</protein>
<evidence type="ECO:0000313" key="3">
    <source>
        <dbReference type="EMBL" id="TVU25533.1"/>
    </source>
</evidence>